<dbReference type="Proteomes" id="UP000030687">
    <property type="component" value="Unassembled WGS sequence"/>
</dbReference>
<name>V4SRI7_CITCL</name>
<dbReference type="InParanoid" id="V4SRI7"/>
<evidence type="ECO:0000313" key="1">
    <source>
        <dbReference type="EMBL" id="ESR41560.1"/>
    </source>
</evidence>
<accession>V4SRI7</accession>
<dbReference type="EMBL" id="KI536861">
    <property type="protein sequence ID" value="ESR41560.1"/>
    <property type="molecule type" value="Genomic_DNA"/>
</dbReference>
<dbReference type="KEGG" id="cic:CICLE_v10013277mg"/>
<dbReference type="AlphaFoldDB" id="V4SRI7"/>
<keyword evidence="2" id="KW-1185">Reference proteome</keyword>
<reference evidence="1 2" key="1">
    <citation type="submission" date="2013-10" db="EMBL/GenBank/DDBJ databases">
        <authorList>
            <consortium name="International Citrus Genome Consortium"/>
            <person name="Jenkins J."/>
            <person name="Schmutz J."/>
            <person name="Prochnik S."/>
            <person name="Rokhsar D."/>
            <person name="Gmitter F."/>
            <person name="Ollitrault P."/>
            <person name="Machado M."/>
            <person name="Talon M."/>
            <person name="Wincker P."/>
            <person name="Jaillon O."/>
            <person name="Morgante M."/>
        </authorList>
    </citation>
    <scope>NUCLEOTIDE SEQUENCE</scope>
    <source>
        <strain evidence="2">cv. Clemenules</strain>
    </source>
</reference>
<proteinExistence type="predicted"/>
<organism evidence="1 2">
    <name type="scientific">Citrus clementina</name>
    <name type="common">Clementine</name>
    <name type="synonym">Citrus deliciosa x Citrus sinensis</name>
    <dbReference type="NCBI Taxonomy" id="85681"/>
    <lineage>
        <taxon>Eukaryota</taxon>
        <taxon>Viridiplantae</taxon>
        <taxon>Streptophyta</taxon>
        <taxon>Embryophyta</taxon>
        <taxon>Tracheophyta</taxon>
        <taxon>Spermatophyta</taxon>
        <taxon>Magnoliopsida</taxon>
        <taxon>eudicotyledons</taxon>
        <taxon>Gunneridae</taxon>
        <taxon>Pentapetalae</taxon>
        <taxon>rosids</taxon>
        <taxon>malvids</taxon>
        <taxon>Sapindales</taxon>
        <taxon>Rutaceae</taxon>
        <taxon>Aurantioideae</taxon>
        <taxon>Citrus</taxon>
    </lineage>
</organism>
<sequence length="70" mass="8229">MVDELLAQIWKPKQKQENKAVSLHLIVSPKMFAGVKFYHFRLFSYPIMQVIEKSVTRQAYTRSLGHLSTY</sequence>
<dbReference type="Gramene" id="ESR41560">
    <property type="protein sequence ID" value="ESR41560"/>
    <property type="gene ID" value="CICLE_v10013277mg"/>
</dbReference>
<protein>
    <submittedName>
        <fullName evidence="1">Uncharacterized protein</fullName>
    </submittedName>
</protein>
<evidence type="ECO:0000313" key="2">
    <source>
        <dbReference type="Proteomes" id="UP000030687"/>
    </source>
</evidence>
<gene>
    <name evidence="1" type="ORF">CICLE_v10013277mg</name>
</gene>